<dbReference type="EMBL" id="MK288021">
    <property type="protein sequence ID" value="AZU98890.1"/>
    <property type="molecule type" value="Genomic_DNA"/>
</dbReference>
<evidence type="ECO:0000313" key="2">
    <source>
        <dbReference type="Proteomes" id="UP000287896"/>
    </source>
</evidence>
<name>A0A3T0IHK1_9CAUD</name>
<proteinExistence type="predicted"/>
<sequence length="90" mass="10628">MKQQIVWKITSISDKNEHLIDTETTRDRMRPRYLLYSAVAGRSAMLINLDDRKQSLQTSRIEELIIFGDRIKITTLNSVYWLKQSIEDVE</sequence>
<reference evidence="1 2" key="1">
    <citation type="submission" date="2018-12" db="EMBL/GenBank/DDBJ databases">
        <title>Characterization of a novel siphovirus infacting Bacillus anthracis.</title>
        <authorList>
            <person name="Hu X."/>
            <person name="Wan X."/>
            <person name="Geng P."/>
            <person name="Yuan Z."/>
        </authorList>
    </citation>
    <scope>NUCLEOTIDE SEQUENCE [LARGE SCALE GENOMIC DNA]</scope>
</reference>
<keyword evidence="2" id="KW-1185">Reference proteome</keyword>
<dbReference type="Proteomes" id="UP000287896">
    <property type="component" value="Segment"/>
</dbReference>
<evidence type="ECO:0000313" key="1">
    <source>
        <dbReference type="EMBL" id="AZU98890.1"/>
    </source>
</evidence>
<protein>
    <submittedName>
        <fullName evidence="1">Uncharacterized protein</fullName>
    </submittedName>
</protein>
<accession>A0A3T0IHK1</accession>
<gene>
    <name evidence="1" type="ORF">pW2_52</name>
</gene>
<organism evidence="1 2">
    <name type="scientific">Bacillus phage pW2</name>
    <dbReference type="NCBI Taxonomy" id="2500559"/>
    <lineage>
        <taxon>Viruses</taxon>
        <taxon>Duplodnaviria</taxon>
        <taxon>Heunggongvirae</taxon>
        <taxon>Uroviricota</taxon>
        <taxon>Caudoviricetes</taxon>
        <taxon>Joanripponvirinae</taxon>
        <taxon>Sophritavirus</taxon>
        <taxon>Sophritavirus pW2</taxon>
    </lineage>
</organism>